<name>A0A9Q0RBS4_ANAIG</name>
<dbReference type="InterPro" id="IPR028267">
    <property type="entry name" value="Pianissimo_N"/>
</dbReference>
<evidence type="ECO:0000313" key="4">
    <source>
        <dbReference type="EMBL" id="KAJ5073828.1"/>
    </source>
</evidence>
<protein>
    <submittedName>
        <fullName evidence="4">Cytosolic regulator pianissimo</fullName>
    </submittedName>
</protein>
<proteinExistence type="inferred from homology"/>
<evidence type="ECO:0000256" key="1">
    <source>
        <dbReference type="ARBA" id="ARBA00008878"/>
    </source>
</evidence>
<dbReference type="GO" id="GO:0038203">
    <property type="term" value="P:TORC2 signaling"/>
    <property type="evidence" value="ECO:0007669"/>
    <property type="project" value="TreeGrafter"/>
</dbReference>
<dbReference type="InterPro" id="IPR029451">
    <property type="entry name" value="RICTOR_M"/>
</dbReference>
<dbReference type="Proteomes" id="UP001149090">
    <property type="component" value="Unassembled WGS sequence"/>
</dbReference>
<dbReference type="SMART" id="SM01308">
    <property type="entry name" value="RICTOR_N"/>
    <property type="match status" value="1"/>
</dbReference>
<dbReference type="GO" id="GO:0031932">
    <property type="term" value="C:TORC2 complex"/>
    <property type="evidence" value="ECO:0007669"/>
    <property type="project" value="InterPro"/>
</dbReference>
<sequence>MIHQDFLNKTKGKEQEKGNTETLKYLRLFLPLRDSSISDEKKLEILNEIVKISEEITSFLAQNEEILSSVLKTLRLCITQKHTIIRAAALRTLRFCITTEKALFLIIQHHIDIFVIRSLEFYPDLEMERIQALKLIWHCLQISPQNLPRSFVQSLVSISEFPEDTLRKSCIGVLCEIGMKNPQLLALSRGVLTLARSSIDPSLKDYQKIIVETLTFLLNDFSTRQFVSQKELNIILSPFTSVYSKNVPKDKLEICKASRKAIDLFMKDWSGFFFIASNSHGLGGFLQALKLPARKIKTIALKTLYDIFRYTIPKKKTDKDKEKQKPKNESETATPSEVWDNIDRYLPPTPNLRHNLLNNYFAILFVAFKEVGLIETLIEVGKESNHYSSVLATKLLGELLHKSNELLATHHCALLHSLPDLFKSASNFSHSPSVRVRANFMLNSLDRYARTKKTKRKEEFHISLLKSYVNRWETENQLLKIQRQIEKSTADQDFEILLKESKVILYNDAKKWDFQVISGFLEGIINNPKRIEACIKNKFFKRLLKFYQPTKKQFSEMPHNSSNIFYVRVGCRLLEVLLSTKEGYDFLKANNTITEIASGLRMEIQGKTGETTEQTFRFFHPANISKTLSGEYLTFLGVLSTHPKGMELLLNLDILLYVQAFTEMLGREEIARIVISSLDYTKPNSKAREILERALIQGSKLSRIYSTKHLQVLFRVGVEDFHSWAIKLLVGQLKDSDENVRMVAIDVLDECCADNIKCLDSLIDCHPSELDEMGEQGKTLLIRFLSRQNGIQFLKEIGFIGRELKQWIEVKSLQYTKNIENAIFEVFHVSPTINISEFKKKVQTKIPGLSPTEIPLPRHLFGELVQTEDGINTLFSTKIVETIINRLKTKSENHLQIRSDLWAIGNIGSSELSFLKLKEYKISELILNVMKESRRVSIRATCFFVFGLFSLHSLGRKELTEIGWEFPSDISSMISTPNSQQLENFIAIPIEKYAGIWPSQMPIEPMNEYLKDSKRTRKIIKNIIHLSNRIMEEKAIEFFGKHKRKTDYFSSPRAFYHAYILLENYHYRLVTRRVIHQIFSQSKFSEEILDNLHKLPAEKEDEEKENKKKNKKNQELEIDDILRSLFQPKKKEEQKIKEEQKVQVVQEKKEVLYSLETLRTKPLPDGVDPKFTENFLKHEDFERAFGMSRPAFFKLPKWKQLHKKKEAKLV</sequence>
<dbReference type="Gene3D" id="1.25.10.10">
    <property type="entry name" value="Leucine-rich Repeat Variant"/>
    <property type="match status" value="1"/>
</dbReference>
<dbReference type="Pfam" id="PF14664">
    <property type="entry name" value="RICTOR_N"/>
    <property type="match status" value="1"/>
</dbReference>
<dbReference type="InterPro" id="IPR028268">
    <property type="entry name" value="Pianissimo_fam"/>
</dbReference>
<organism evidence="4 5">
    <name type="scientific">Anaeramoeba ignava</name>
    <name type="common">Anaerobic marine amoeba</name>
    <dbReference type="NCBI Taxonomy" id="1746090"/>
    <lineage>
        <taxon>Eukaryota</taxon>
        <taxon>Metamonada</taxon>
        <taxon>Anaeramoebidae</taxon>
        <taxon>Anaeramoeba</taxon>
    </lineage>
</organism>
<dbReference type="PANTHER" id="PTHR13298:SF11">
    <property type="entry name" value="RAPAMYCIN-INSENSITIVE COMPANION OF MTOR"/>
    <property type="match status" value="1"/>
</dbReference>
<dbReference type="Pfam" id="PF14668">
    <property type="entry name" value="RICTOR_V"/>
    <property type="match status" value="1"/>
</dbReference>
<dbReference type="GO" id="GO:0003779">
    <property type="term" value="F:actin binding"/>
    <property type="evidence" value="ECO:0007669"/>
    <property type="project" value="InterPro"/>
</dbReference>
<dbReference type="SMART" id="SM00153">
    <property type="entry name" value="VHP"/>
    <property type="match status" value="1"/>
</dbReference>
<dbReference type="PANTHER" id="PTHR13298">
    <property type="entry name" value="CYTOSOLIC REGULATOR PIANISSIMO"/>
    <property type="match status" value="1"/>
</dbReference>
<dbReference type="Pfam" id="PF14663">
    <property type="entry name" value="RasGEF_N_2"/>
    <property type="match status" value="1"/>
</dbReference>
<evidence type="ECO:0000256" key="2">
    <source>
        <dbReference type="SAM" id="Coils"/>
    </source>
</evidence>
<feature type="domain" description="HP" evidence="3">
    <location>
        <begin position="1147"/>
        <end position="1210"/>
    </location>
</feature>
<dbReference type="InterPro" id="IPR003128">
    <property type="entry name" value="Villin_headpiece"/>
</dbReference>
<gene>
    <name evidence="4" type="ORF">M0811_08392</name>
</gene>
<dbReference type="PROSITE" id="PS51089">
    <property type="entry name" value="HP"/>
    <property type="match status" value="1"/>
</dbReference>
<comment type="similarity">
    <text evidence="1">Belongs to the RICTOR family.</text>
</comment>
<reference evidence="4" key="1">
    <citation type="submission" date="2022-10" db="EMBL/GenBank/DDBJ databases">
        <title>Novel sulphate-reducing endosymbionts in the free-living metamonad Anaeramoeba.</title>
        <authorList>
            <person name="Jerlstrom-Hultqvist J."/>
            <person name="Cepicka I."/>
            <person name="Gallot-Lavallee L."/>
            <person name="Salas-Leiva D."/>
            <person name="Curtis B.A."/>
            <person name="Zahonova K."/>
            <person name="Pipaliya S."/>
            <person name="Dacks J."/>
            <person name="Roger A.J."/>
        </authorList>
    </citation>
    <scope>NUCLEOTIDE SEQUENCE</scope>
    <source>
        <strain evidence="4">BMAN</strain>
    </source>
</reference>
<dbReference type="EMBL" id="JAPDFW010000072">
    <property type="protein sequence ID" value="KAJ5073828.1"/>
    <property type="molecule type" value="Genomic_DNA"/>
</dbReference>
<dbReference type="InterPro" id="IPR029452">
    <property type="entry name" value="RICTOR_V"/>
</dbReference>
<evidence type="ECO:0000259" key="3">
    <source>
        <dbReference type="PROSITE" id="PS51089"/>
    </source>
</evidence>
<dbReference type="InterPro" id="IPR029453">
    <property type="entry name" value="Rictor_IV"/>
</dbReference>
<dbReference type="Gene3D" id="1.10.950.10">
    <property type="entry name" value="Villin headpiece domain"/>
    <property type="match status" value="1"/>
</dbReference>
<comment type="caution">
    <text evidence="4">The sequence shown here is derived from an EMBL/GenBank/DDBJ whole genome shotgun (WGS) entry which is preliminary data.</text>
</comment>
<dbReference type="Pfam" id="PF14666">
    <property type="entry name" value="RICTOR_M"/>
    <property type="match status" value="1"/>
</dbReference>
<dbReference type="SMART" id="SM01307">
    <property type="entry name" value="RICTOR_M"/>
    <property type="match status" value="1"/>
</dbReference>
<dbReference type="SUPFAM" id="SSF47050">
    <property type="entry name" value="VHP, Villin headpiece domain"/>
    <property type="match status" value="1"/>
</dbReference>
<dbReference type="InterPro" id="IPR016024">
    <property type="entry name" value="ARM-type_fold"/>
</dbReference>
<dbReference type="InterPro" id="IPR036886">
    <property type="entry name" value="Villin_headpiece_dom_sf"/>
</dbReference>
<dbReference type="SMART" id="SM01303">
    <property type="entry name" value="RasGEF_N_2"/>
    <property type="match status" value="1"/>
</dbReference>
<evidence type="ECO:0000313" key="5">
    <source>
        <dbReference type="Proteomes" id="UP001149090"/>
    </source>
</evidence>
<accession>A0A9Q0RBS4</accession>
<feature type="coiled-coil region" evidence="2">
    <location>
        <begin position="1097"/>
        <end position="1150"/>
    </location>
</feature>
<dbReference type="AlphaFoldDB" id="A0A9Q0RBS4"/>
<dbReference type="OMA" id="EIRIHAT"/>
<dbReference type="SMART" id="SM01310">
    <property type="entry name" value="RICTOR_V"/>
    <property type="match status" value="1"/>
</dbReference>
<keyword evidence="5" id="KW-1185">Reference proteome</keyword>
<dbReference type="Pfam" id="PF02209">
    <property type="entry name" value="VHP"/>
    <property type="match status" value="1"/>
</dbReference>
<dbReference type="GO" id="GO:0007010">
    <property type="term" value="P:cytoskeleton organization"/>
    <property type="evidence" value="ECO:0007669"/>
    <property type="project" value="InterPro"/>
</dbReference>
<dbReference type="SUPFAM" id="SSF48371">
    <property type="entry name" value="ARM repeat"/>
    <property type="match status" value="2"/>
</dbReference>
<dbReference type="InterPro" id="IPR011989">
    <property type="entry name" value="ARM-like"/>
</dbReference>
<dbReference type="OrthoDB" id="14744at2759"/>
<keyword evidence="2" id="KW-0175">Coiled coil</keyword>